<dbReference type="InterPro" id="IPR016166">
    <property type="entry name" value="FAD-bd_PCMH"/>
</dbReference>
<dbReference type="CDD" id="cd05018">
    <property type="entry name" value="CoxG"/>
    <property type="match status" value="1"/>
</dbReference>
<dbReference type="Pfam" id="PF00941">
    <property type="entry name" value="FAD_binding_5"/>
    <property type="match status" value="1"/>
</dbReference>
<dbReference type="PROSITE" id="PS51387">
    <property type="entry name" value="FAD_PCMH"/>
    <property type="match status" value="1"/>
</dbReference>
<gene>
    <name evidence="5" type="ORF">RWE15_04115</name>
</gene>
<comment type="caution">
    <text evidence="5">The sequence shown here is derived from an EMBL/GenBank/DDBJ whole genome shotgun (WGS) entry which is preliminary data.</text>
</comment>
<dbReference type="InterPro" id="IPR016169">
    <property type="entry name" value="FAD-bd_PCMH_sub2"/>
</dbReference>
<proteinExistence type="predicted"/>
<dbReference type="PANTHER" id="PTHR42659">
    <property type="entry name" value="XANTHINE DEHYDROGENASE SUBUNIT C-RELATED"/>
    <property type="match status" value="1"/>
</dbReference>
<evidence type="ECO:0000256" key="3">
    <source>
        <dbReference type="ARBA" id="ARBA00023002"/>
    </source>
</evidence>
<evidence type="ECO:0000256" key="1">
    <source>
        <dbReference type="ARBA" id="ARBA00022630"/>
    </source>
</evidence>
<evidence type="ECO:0000259" key="4">
    <source>
        <dbReference type="PROSITE" id="PS51387"/>
    </source>
</evidence>
<accession>A0ABU5C395</accession>
<dbReference type="InterPro" id="IPR036683">
    <property type="entry name" value="CO_DH_flav_C_dom_sf"/>
</dbReference>
<dbReference type="SUPFAM" id="SSF56176">
    <property type="entry name" value="FAD-binding/transporter-associated domain-like"/>
    <property type="match status" value="1"/>
</dbReference>
<dbReference type="InterPro" id="IPR036318">
    <property type="entry name" value="FAD-bd_PCMH-like_sf"/>
</dbReference>
<organism evidence="5 6">
    <name type="scientific">Tigheibacillus halophilus</name>
    <dbReference type="NCBI Taxonomy" id="361280"/>
    <lineage>
        <taxon>Bacteria</taxon>
        <taxon>Bacillati</taxon>
        <taxon>Bacillota</taxon>
        <taxon>Bacilli</taxon>
        <taxon>Bacillales</taxon>
        <taxon>Bacillaceae</taxon>
        <taxon>Tigheibacillus</taxon>
    </lineage>
</organism>
<dbReference type="InterPro" id="IPR016167">
    <property type="entry name" value="FAD-bd_PCMH_sub1"/>
</dbReference>
<evidence type="ECO:0000313" key="5">
    <source>
        <dbReference type="EMBL" id="MDY0393785.1"/>
    </source>
</evidence>
<feature type="domain" description="FAD-binding PCMH-type" evidence="4">
    <location>
        <begin position="157"/>
        <end position="333"/>
    </location>
</feature>
<dbReference type="Gene3D" id="3.30.390.50">
    <property type="entry name" value="CO dehydrogenase flavoprotein, C-terminal domain"/>
    <property type="match status" value="1"/>
</dbReference>
<dbReference type="InterPro" id="IPR023393">
    <property type="entry name" value="START-like_dom_sf"/>
</dbReference>
<reference evidence="5 6" key="1">
    <citation type="submission" date="2023-10" db="EMBL/GenBank/DDBJ databases">
        <title>Virgibacillus halophilus 5B73C genome.</title>
        <authorList>
            <person name="Miliotis G."/>
            <person name="Sengupta P."/>
            <person name="Hameed A."/>
            <person name="Chuvochina M."/>
            <person name="Mcdonagh F."/>
            <person name="Simpson A.C."/>
            <person name="Singh N.K."/>
            <person name="Rekha P.D."/>
            <person name="Raman K."/>
            <person name="Hugenholtz P."/>
            <person name="Venkateswaran K."/>
        </authorList>
    </citation>
    <scope>NUCLEOTIDE SEQUENCE [LARGE SCALE GENOMIC DNA]</scope>
    <source>
        <strain evidence="5 6">5B73C</strain>
    </source>
</reference>
<dbReference type="PANTHER" id="PTHR42659:SF2">
    <property type="entry name" value="XANTHINE DEHYDROGENASE SUBUNIT C-RELATED"/>
    <property type="match status" value="1"/>
</dbReference>
<dbReference type="Proteomes" id="UP001281447">
    <property type="component" value="Unassembled WGS sequence"/>
</dbReference>
<evidence type="ECO:0000313" key="6">
    <source>
        <dbReference type="Proteomes" id="UP001281447"/>
    </source>
</evidence>
<sequence length="375" mass="41286">MNGKGSIKLQGNKETVFTSLLDPDVLRNCIMGCKELIQQEENVYKVDLSVGVAAVKGKYDATMRLADVSVPESYKLIVHGEGGPGFVDAEAEIHLVDVDDSKTELTYTYEAQVGGKVAAIGQRMLGGVAKLIINDFFKKIKKRVGENECLGRRTSLMKPAVFSYLCPSTLEETIDMLTEYGDEGKIIAGGQSFVPILNMRMSEPEYLIDIHQLEELRGIRLEGESVKIGALTTQRELEKNTLIMECFPVLKEAVRFIGHVQTRNRGTVGGSLAHADPSAELPLSFLALNAEIIVQSTSDERIADINEFFLTYLTTDMMPDEILTEIQVPLNQPKGYAFEEFSRRHGDFALVSVVCLLSTDEAGKIESVRLALGGN</sequence>
<dbReference type="InterPro" id="IPR051312">
    <property type="entry name" value="Diverse_Substr_Oxidored"/>
</dbReference>
<dbReference type="SUPFAM" id="SSF55961">
    <property type="entry name" value="Bet v1-like"/>
    <property type="match status" value="1"/>
</dbReference>
<keyword evidence="3" id="KW-0560">Oxidoreductase</keyword>
<dbReference type="SUPFAM" id="SSF55447">
    <property type="entry name" value="CO dehydrogenase flavoprotein C-terminal domain-like"/>
    <property type="match status" value="1"/>
</dbReference>
<keyword evidence="2" id="KW-0274">FAD</keyword>
<name>A0ABU5C395_9BACI</name>
<dbReference type="Gene3D" id="3.30.530.20">
    <property type="match status" value="1"/>
</dbReference>
<dbReference type="EMBL" id="JAWDIP010000003">
    <property type="protein sequence ID" value="MDY0393785.1"/>
    <property type="molecule type" value="Genomic_DNA"/>
</dbReference>
<dbReference type="InterPro" id="IPR010419">
    <property type="entry name" value="CO_DH_gsu"/>
</dbReference>
<keyword evidence="6" id="KW-1185">Reference proteome</keyword>
<dbReference type="Gene3D" id="3.30.465.10">
    <property type="match status" value="1"/>
</dbReference>
<protein>
    <submittedName>
        <fullName evidence="5">FAD binding domain-containing protein</fullName>
    </submittedName>
</protein>
<dbReference type="Pfam" id="PF06240">
    <property type="entry name" value="COXG"/>
    <property type="match status" value="1"/>
</dbReference>
<dbReference type="InterPro" id="IPR002346">
    <property type="entry name" value="Mopterin_DH_FAD-bd"/>
</dbReference>
<evidence type="ECO:0000256" key="2">
    <source>
        <dbReference type="ARBA" id="ARBA00022827"/>
    </source>
</evidence>
<keyword evidence="1" id="KW-0285">Flavoprotein</keyword>
<dbReference type="Gene3D" id="3.30.43.10">
    <property type="entry name" value="Uridine Diphospho-n-acetylenolpyruvylglucosamine Reductase, domain 2"/>
    <property type="match status" value="1"/>
</dbReference>